<reference evidence="1 2" key="1">
    <citation type="submission" date="2016-05" db="EMBL/GenBank/DDBJ databases">
        <title>Genomic and physiological characterization of Planctopirus sp. isolated from fresh water lake.</title>
        <authorList>
            <person name="Subhash Y."/>
            <person name="Ramana C."/>
        </authorList>
    </citation>
    <scope>NUCLEOTIDE SEQUENCE [LARGE SCALE GENOMIC DNA]</scope>
    <source>
        <strain evidence="1 2">JC280</strain>
    </source>
</reference>
<dbReference type="STRING" id="1841610.A6X21_02105"/>
<dbReference type="Proteomes" id="UP000094828">
    <property type="component" value="Unassembled WGS sequence"/>
</dbReference>
<proteinExistence type="predicted"/>
<gene>
    <name evidence="1" type="ORF">A6X21_02105</name>
</gene>
<organism evidence="1 2">
    <name type="scientific">Planctopirus hydrillae</name>
    <dbReference type="NCBI Taxonomy" id="1841610"/>
    <lineage>
        <taxon>Bacteria</taxon>
        <taxon>Pseudomonadati</taxon>
        <taxon>Planctomycetota</taxon>
        <taxon>Planctomycetia</taxon>
        <taxon>Planctomycetales</taxon>
        <taxon>Planctomycetaceae</taxon>
        <taxon>Planctopirus</taxon>
    </lineage>
</organism>
<name>A0A1C3ETH1_9PLAN</name>
<dbReference type="AlphaFoldDB" id="A0A1C3ETH1"/>
<dbReference type="EMBL" id="LYDR01000020">
    <property type="protein sequence ID" value="ODA36499.1"/>
    <property type="molecule type" value="Genomic_DNA"/>
</dbReference>
<evidence type="ECO:0000313" key="1">
    <source>
        <dbReference type="EMBL" id="ODA36499.1"/>
    </source>
</evidence>
<evidence type="ECO:0000313" key="2">
    <source>
        <dbReference type="Proteomes" id="UP000094828"/>
    </source>
</evidence>
<sequence length="149" mass="16619">MSNSGHAIVDQLCHHTLSLRAQLDQVEARVPDINNAIGELAKMRVLRETAVLGLVIYEGHYSDHPGSEKSTNVVQAALMIPKGFGVIWWEAKEYLAYRKSPPASESDCQFRFVPFLDCPSAIRTLLLPQVHPLLVMLLSQMRGARPTQN</sequence>
<dbReference type="RefSeq" id="WP_068845533.1">
    <property type="nucleotide sequence ID" value="NZ_LYDR01000020.1"/>
</dbReference>
<dbReference type="OrthoDB" id="290252at2"/>
<keyword evidence="2" id="KW-1185">Reference proteome</keyword>
<protein>
    <submittedName>
        <fullName evidence="1">Uncharacterized protein</fullName>
    </submittedName>
</protein>
<accession>A0A1C3ETH1</accession>
<comment type="caution">
    <text evidence="1">The sequence shown here is derived from an EMBL/GenBank/DDBJ whole genome shotgun (WGS) entry which is preliminary data.</text>
</comment>